<evidence type="ECO:0000313" key="2">
    <source>
        <dbReference type="EMBL" id="BFG71089.1"/>
    </source>
</evidence>
<feature type="chain" id="PRO_5043703428" description="Adhesin domain-containing protein" evidence="1">
    <location>
        <begin position="19"/>
        <end position="243"/>
    </location>
</feature>
<dbReference type="EMBL" id="AP029612">
    <property type="protein sequence ID" value="BFG71089.1"/>
    <property type="molecule type" value="Genomic_DNA"/>
</dbReference>
<gene>
    <name evidence="2" type="ORF">KACHI17_19700</name>
</gene>
<accession>A0AAT9GK68</accession>
<dbReference type="AlphaFoldDB" id="A0AAT9GK68"/>
<organism evidence="2">
    <name type="scientific">Sediminibacterium sp. KACHI17</name>
    <dbReference type="NCBI Taxonomy" id="1751071"/>
    <lineage>
        <taxon>Bacteria</taxon>
        <taxon>Pseudomonadati</taxon>
        <taxon>Bacteroidota</taxon>
        <taxon>Chitinophagia</taxon>
        <taxon>Chitinophagales</taxon>
        <taxon>Chitinophagaceae</taxon>
        <taxon>Sediminibacterium</taxon>
    </lineage>
</organism>
<sequence>MKTILTVLCCTLLCLAQAQQTITKSYPVKAGQQLNLSFDYPKVVKLSTWDKNEVSITASVSINNGDNNDAFQLIESSEGNTLTIKNIIKDMDKLPKRYTVMKDGKKTVFTSKEAYREFTADLKGAKYYSEGVEIEITLDIKVPENLATTYVKSTYGIVELADFNGQLKADATYGGIDASINEANTGKLSVTTHYGQIYTNLKLTITEKEEKDFYTSITMAPGKGPAYSLKSTYGNLYLRKSVK</sequence>
<feature type="signal peptide" evidence="1">
    <location>
        <begin position="1"/>
        <end position="18"/>
    </location>
</feature>
<evidence type="ECO:0000256" key="1">
    <source>
        <dbReference type="SAM" id="SignalP"/>
    </source>
</evidence>
<reference evidence="2" key="1">
    <citation type="submission" date="2024-02" db="EMBL/GenBank/DDBJ databases">
        <title>Sediminibacterium planktonica sp. nov. and Sediminibacterium longus sp. nov., isolated from surface lake and river water.</title>
        <authorList>
            <person name="Watanabe K."/>
            <person name="Takemine S."/>
            <person name="Ishii Y."/>
            <person name="Ogata Y."/>
            <person name="Shindo C."/>
            <person name="Suda W."/>
        </authorList>
    </citation>
    <scope>NUCLEOTIDE SEQUENCE</scope>
    <source>
        <strain evidence="2">KACHI17</strain>
    </source>
</reference>
<evidence type="ECO:0008006" key="3">
    <source>
        <dbReference type="Google" id="ProtNLM"/>
    </source>
</evidence>
<protein>
    <recommendedName>
        <fullName evidence="3">Adhesin domain-containing protein</fullName>
    </recommendedName>
</protein>
<dbReference type="RefSeq" id="WP_353548725.1">
    <property type="nucleotide sequence ID" value="NZ_AP029612.1"/>
</dbReference>
<name>A0AAT9GK68_9BACT</name>
<proteinExistence type="predicted"/>
<keyword evidence="1" id="KW-0732">Signal</keyword>